<gene>
    <name evidence="1" type="ORF">MUK42_34506</name>
</gene>
<protein>
    <submittedName>
        <fullName evidence="1">Uncharacterized protein</fullName>
    </submittedName>
</protein>
<evidence type="ECO:0000313" key="2">
    <source>
        <dbReference type="Proteomes" id="UP001055439"/>
    </source>
</evidence>
<organism evidence="1 2">
    <name type="scientific">Musa troglodytarum</name>
    <name type="common">fe'i banana</name>
    <dbReference type="NCBI Taxonomy" id="320322"/>
    <lineage>
        <taxon>Eukaryota</taxon>
        <taxon>Viridiplantae</taxon>
        <taxon>Streptophyta</taxon>
        <taxon>Embryophyta</taxon>
        <taxon>Tracheophyta</taxon>
        <taxon>Spermatophyta</taxon>
        <taxon>Magnoliopsida</taxon>
        <taxon>Liliopsida</taxon>
        <taxon>Zingiberales</taxon>
        <taxon>Musaceae</taxon>
        <taxon>Musa</taxon>
    </lineage>
</organism>
<reference evidence="1" key="1">
    <citation type="submission" date="2022-05" db="EMBL/GenBank/DDBJ databases">
        <title>The Musa troglodytarum L. genome provides insights into the mechanism of non-climacteric behaviour and enrichment of carotenoids.</title>
        <authorList>
            <person name="Wang J."/>
        </authorList>
    </citation>
    <scope>NUCLEOTIDE SEQUENCE</scope>
    <source>
        <tissue evidence="1">Leaf</tissue>
    </source>
</reference>
<keyword evidence="2" id="KW-1185">Reference proteome</keyword>
<evidence type="ECO:0000313" key="1">
    <source>
        <dbReference type="EMBL" id="URE36356.1"/>
    </source>
</evidence>
<proteinExistence type="predicted"/>
<sequence>MTTITQRMLWVNCKGITNGSIFFASEMFSAHVSSKILMIQKWINENHVDNSSFSVCTKSLALAAIWHRRYKYYERQSLKMAFAMATSDPTLDLNSS</sequence>
<dbReference type="EMBL" id="CP097510">
    <property type="protein sequence ID" value="URE36356.1"/>
    <property type="molecule type" value="Genomic_DNA"/>
</dbReference>
<name>A0A9E7HKN9_9LILI</name>
<dbReference type="AlphaFoldDB" id="A0A9E7HKN9"/>
<accession>A0A9E7HKN9</accession>
<dbReference type="Proteomes" id="UP001055439">
    <property type="component" value="Chromosome 8"/>
</dbReference>